<dbReference type="FunFam" id="2.60.40.3110:FF:000001">
    <property type="entry name" value="Putative fimbrial outer membrane usher"/>
    <property type="match status" value="1"/>
</dbReference>
<dbReference type="SUPFAM" id="SSF141729">
    <property type="entry name" value="FimD N-terminal domain-like"/>
    <property type="match status" value="1"/>
</dbReference>
<evidence type="ECO:0000256" key="5">
    <source>
        <dbReference type="ARBA" id="ARBA00022692"/>
    </source>
</evidence>
<dbReference type="InterPro" id="IPR000015">
    <property type="entry name" value="Fimb_usher"/>
</dbReference>
<feature type="signal peptide" evidence="10">
    <location>
        <begin position="1"/>
        <end position="22"/>
    </location>
</feature>
<gene>
    <name evidence="13" type="ORF">O7047_04045</name>
</gene>
<evidence type="ECO:0000256" key="4">
    <source>
        <dbReference type="ARBA" id="ARBA00022452"/>
    </source>
</evidence>
<evidence type="ECO:0000256" key="9">
    <source>
        <dbReference type="RuleBase" id="RU003884"/>
    </source>
</evidence>
<dbReference type="EMBL" id="JAQGEC010000002">
    <property type="protein sequence ID" value="MDR9889406.1"/>
    <property type="molecule type" value="Genomic_DNA"/>
</dbReference>
<dbReference type="Pfam" id="PF13953">
    <property type="entry name" value="PapC_C"/>
    <property type="match status" value="1"/>
</dbReference>
<keyword evidence="9" id="KW-1029">Fimbrium biogenesis</keyword>
<protein>
    <submittedName>
        <fullName evidence="13">Outer membrane usher protein</fullName>
    </submittedName>
</protein>
<reference evidence="13" key="1">
    <citation type="submission" date="2022-12" db="EMBL/GenBank/DDBJ databases">
        <title>NDM-1 containing novel ST 2018 Pseudenterobacter timonensis.</title>
        <authorList>
            <person name="Halder G."/>
            <person name="Mandal S."/>
            <person name="Dutta S."/>
        </authorList>
    </citation>
    <scope>NUCLEOTIDE SEQUENCE</scope>
    <source>
        <strain evidence="13">CNCI147</strain>
    </source>
</reference>
<dbReference type="Gene3D" id="2.60.40.3110">
    <property type="match status" value="1"/>
</dbReference>
<dbReference type="InterPro" id="IPR025885">
    <property type="entry name" value="PapC_N"/>
</dbReference>
<evidence type="ECO:0000259" key="12">
    <source>
        <dbReference type="Pfam" id="PF13954"/>
    </source>
</evidence>
<dbReference type="NCBIfam" id="NF007337">
    <property type="entry name" value="PRK09828.1"/>
    <property type="match status" value="1"/>
</dbReference>
<dbReference type="PROSITE" id="PS01151">
    <property type="entry name" value="FIMBRIAL_USHER"/>
    <property type="match status" value="1"/>
</dbReference>
<dbReference type="PANTHER" id="PTHR30451:SF3">
    <property type="entry name" value="OUTER MEMBRANE USHER PROTEIN HTRE-RELATED"/>
    <property type="match status" value="1"/>
</dbReference>
<comment type="caution">
    <text evidence="13">The sequence shown here is derived from an EMBL/GenBank/DDBJ whole genome shotgun (WGS) entry which is preliminary data.</text>
</comment>
<keyword evidence="4" id="KW-1134">Transmembrane beta strand</keyword>
<feature type="domain" description="PapC N-terminal" evidence="12">
    <location>
        <begin position="37"/>
        <end position="186"/>
    </location>
</feature>
<evidence type="ECO:0000256" key="7">
    <source>
        <dbReference type="ARBA" id="ARBA00023136"/>
    </source>
</evidence>
<evidence type="ECO:0000256" key="8">
    <source>
        <dbReference type="ARBA" id="ARBA00023237"/>
    </source>
</evidence>
<evidence type="ECO:0000256" key="6">
    <source>
        <dbReference type="ARBA" id="ARBA00022729"/>
    </source>
</evidence>
<dbReference type="Pfam" id="PF00577">
    <property type="entry name" value="Usher"/>
    <property type="match status" value="1"/>
</dbReference>
<keyword evidence="3 9" id="KW-0813">Transport</keyword>
<dbReference type="InterPro" id="IPR042186">
    <property type="entry name" value="FimD_plug_dom"/>
</dbReference>
<proteinExistence type="inferred from homology"/>
<evidence type="ECO:0000256" key="10">
    <source>
        <dbReference type="SAM" id="SignalP"/>
    </source>
</evidence>
<evidence type="ECO:0000256" key="1">
    <source>
        <dbReference type="ARBA" id="ARBA00004571"/>
    </source>
</evidence>
<dbReference type="Gene3D" id="2.60.40.2070">
    <property type="match status" value="1"/>
</dbReference>
<dbReference type="GO" id="GO:0009297">
    <property type="term" value="P:pilus assembly"/>
    <property type="evidence" value="ECO:0007669"/>
    <property type="project" value="InterPro"/>
</dbReference>
<keyword evidence="5 9" id="KW-0812">Transmembrane</keyword>
<keyword evidence="6 10" id="KW-0732">Signal</keyword>
<sequence length="868" mass="93711">MLFRRSILCIAICTAFQSASFAAENVATSSTGSEEVEFNDQFLFNTGTNIDVSRFSRGNPVVPGTFKTQLLLNGQKKALTDFTFNDNGTARASPCFTPKILMQMGVKADALQKAIANKKPEASGETVCIDINQAFPGASWDYNAGSQELSLNMPQIYIERHPGGYVDPSLWEDGITAGMLSYDLNAWHSDSADGGRDSAYAGLKYGINMGPWRLRSRGTLNWDNSEGTDYTSQDIYLQRDITPLRAQLLLGDSYTRGDTFNSINLRGVRMYNDDRMLPGGISTYAPVIRGVAKSNAKVTISQSGNKIYESTVPPGAFEINDLSTTGYGSDLVVTIEESDGSVRTFSVPYSSVSQMLRPGYSRWDIGAGELNDNGLRDKPRVSYATGYYGLSNTFTGYAGFQYMDTGYYSGLLGIAMGTRIGAFALDVTHSDADIDGIGNLTGQSYRLSWSKLLEETNTSFNVAAYRFSTEDYLTLNDAASLTESIKYRDRGLNPDHSDSDVYNHFQRMKNQVQINVSQPLASGKADYGSLYITGSWQDYWSESDSTSQYSIGYNNAFWLGSYSVSLQRSYNEYGDKDDSVYLNLSIPLENLLGRSTKPGGFSSVNMSVNSDFKNNSTFNASANGNSDDYRFSYSVNTSSSQGDSGDLNQIGGYGSYSSAYGPLSVSASATDDSSQQYSLSYSGGMVLHSGGITLSSGSIGDTDTLALVSAPGAKGAQLSVGDGVIGSSGYAIMPYLSAYRENTIGIDISKMDSDVEVKSTSSIAVPRSGAIVRVDFETDQSRSLLLDLHRSDNGFIPLGADVLNEQGQSVGSVGQAGQAYLRGAENSGRLRIVWGSDSASACTVTYTLTPSARKVGLTTMLDNQTCQM</sequence>
<dbReference type="RefSeq" id="WP_310824892.1">
    <property type="nucleotide sequence ID" value="NZ_JAQGEC010000002.1"/>
</dbReference>
<dbReference type="InterPro" id="IPR037224">
    <property type="entry name" value="PapC_N_sf"/>
</dbReference>
<comment type="subcellular location">
    <subcellularLocation>
        <location evidence="1 9">Cell outer membrane</location>
        <topology evidence="1 9">Multi-pass membrane protein</topology>
    </subcellularLocation>
</comment>
<evidence type="ECO:0000313" key="13">
    <source>
        <dbReference type="EMBL" id="MDR9889406.1"/>
    </source>
</evidence>
<name>A0AAE4IVI7_9ENTR</name>
<feature type="domain" description="PapC-like C-terminal" evidence="11">
    <location>
        <begin position="785"/>
        <end position="849"/>
    </location>
</feature>
<evidence type="ECO:0000313" key="14">
    <source>
        <dbReference type="Proteomes" id="UP001248822"/>
    </source>
</evidence>
<dbReference type="Pfam" id="PF13954">
    <property type="entry name" value="PapC_N"/>
    <property type="match status" value="1"/>
</dbReference>
<dbReference type="AlphaFoldDB" id="A0AAE4IVI7"/>
<dbReference type="GO" id="GO:0009279">
    <property type="term" value="C:cell outer membrane"/>
    <property type="evidence" value="ECO:0007669"/>
    <property type="project" value="UniProtKB-SubCell"/>
</dbReference>
<dbReference type="GO" id="GO:0015473">
    <property type="term" value="F:fimbrial usher porin activity"/>
    <property type="evidence" value="ECO:0007669"/>
    <property type="project" value="InterPro"/>
</dbReference>
<comment type="similarity">
    <text evidence="2 9">Belongs to the fimbrial export usher family.</text>
</comment>
<dbReference type="PANTHER" id="PTHR30451">
    <property type="entry name" value="OUTER MEMBRANE USHER PROTEIN"/>
    <property type="match status" value="1"/>
</dbReference>
<dbReference type="Proteomes" id="UP001248822">
    <property type="component" value="Unassembled WGS sequence"/>
</dbReference>
<dbReference type="InterPro" id="IPR025949">
    <property type="entry name" value="PapC-like_C"/>
</dbReference>
<keyword evidence="8 9" id="KW-0998">Cell outer membrane</keyword>
<dbReference type="InterPro" id="IPR018030">
    <property type="entry name" value="Fimbrial_membr_usher_CS"/>
</dbReference>
<organism evidence="13 14">
    <name type="scientific">Pseudenterobacter timonensis</name>
    <dbReference type="NCBI Taxonomy" id="1755099"/>
    <lineage>
        <taxon>Bacteria</taxon>
        <taxon>Pseudomonadati</taxon>
        <taxon>Pseudomonadota</taxon>
        <taxon>Gammaproteobacteria</taxon>
        <taxon>Enterobacterales</taxon>
        <taxon>Enterobacteriaceae</taxon>
        <taxon>Pseudenterobacter</taxon>
    </lineage>
</organism>
<evidence type="ECO:0000256" key="2">
    <source>
        <dbReference type="ARBA" id="ARBA00008064"/>
    </source>
</evidence>
<dbReference type="Gene3D" id="2.60.40.2610">
    <property type="entry name" value="Outer membrane usher protein FimD, plug domain"/>
    <property type="match status" value="1"/>
</dbReference>
<accession>A0AAE4IVI7</accession>
<keyword evidence="7 9" id="KW-0472">Membrane</keyword>
<dbReference type="Gene3D" id="3.10.20.410">
    <property type="match status" value="1"/>
</dbReference>
<dbReference type="InterPro" id="IPR043142">
    <property type="entry name" value="PapC-like_C_sf"/>
</dbReference>
<evidence type="ECO:0000256" key="3">
    <source>
        <dbReference type="ARBA" id="ARBA00022448"/>
    </source>
</evidence>
<feature type="chain" id="PRO_5041986717" evidence="10">
    <location>
        <begin position="23"/>
        <end position="868"/>
    </location>
</feature>
<evidence type="ECO:0000259" key="11">
    <source>
        <dbReference type="Pfam" id="PF13953"/>
    </source>
</evidence>